<evidence type="ECO:0000313" key="2">
    <source>
        <dbReference type="EMBL" id="GLJ67337.1"/>
    </source>
</evidence>
<keyword evidence="3" id="KW-1185">Reference proteome</keyword>
<evidence type="ECO:0000259" key="1">
    <source>
        <dbReference type="Pfam" id="PF12697"/>
    </source>
</evidence>
<dbReference type="Gene3D" id="3.40.50.1820">
    <property type="entry name" value="alpha/beta hydrolase"/>
    <property type="match status" value="1"/>
</dbReference>
<name>A0ABQ5SV31_9ACTN</name>
<dbReference type="InterPro" id="IPR050266">
    <property type="entry name" value="AB_hydrolase_sf"/>
</dbReference>
<organism evidence="2 3">
    <name type="scientific">Nocardioides luteus</name>
    <dbReference type="NCBI Taxonomy" id="1844"/>
    <lineage>
        <taxon>Bacteria</taxon>
        <taxon>Bacillati</taxon>
        <taxon>Actinomycetota</taxon>
        <taxon>Actinomycetes</taxon>
        <taxon>Propionibacteriales</taxon>
        <taxon>Nocardioidaceae</taxon>
        <taxon>Nocardioides</taxon>
    </lineage>
</organism>
<dbReference type="InterPro" id="IPR029058">
    <property type="entry name" value="AB_hydrolase_fold"/>
</dbReference>
<dbReference type="EMBL" id="BSEL01000003">
    <property type="protein sequence ID" value="GLJ67337.1"/>
    <property type="molecule type" value="Genomic_DNA"/>
</dbReference>
<dbReference type="InterPro" id="IPR000073">
    <property type="entry name" value="AB_hydrolase_1"/>
</dbReference>
<reference evidence="2" key="2">
    <citation type="submission" date="2023-01" db="EMBL/GenBank/DDBJ databases">
        <authorList>
            <person name="Sun Q."/>
            <person name="Evtushenko L."/>
        </authorList>
    </citation>
    <scope>NUCLEOTIDE SEQUENCE</scope>
    <source>
        <strain evidence="2">VKM Ac-1246</strain>
    </source>
</reference>
<proteinExistence type="predicted"/>
<gene>
    <name evidence="2" type="ORF">GCM10017579_13730</name>
</gene>
<comment type="caution">
    <text evidence="2">The sequence shown here is derived from an EMBL/GenBank/DDBJ whole genome shotgun (WGS) entry which is preliminary data.</text>
</comment>
<dbReference type="Pfam" id="PF12697">
    <property type="entry name" value="Abhydrolase_6"/>
    <property type="match status" value="1"/>
</dbReference>
<accession>A0ABQ5SV31</accession>
<sequence length="253" mass="27406">MVPDKVAAVLTTLLDGRAFGEKHGKNAATVVALHGWARNRSDWGSTLEGLDALALDQPGFGATPAPDEAWGSKEYAEWLARILEDLDRPVLVGHSFGGRVAVQLAASRPELVRGIVLTGVPLFRPKTGGKPKPAYRFGRWLHGKGLIPDARMEALREKYGSADYRNAKGIIRDIFVKVVNESYADQLAAIPKNLPVRLVWGENDTAAPVWMPGEAMEILGENATLEIVPGSAHLLDAGLVKSLRGSIDELRTF</sequence>
<feature type="domain" description="AB hydrolase-1" evidence="1">
    <location>
        <begin position="30"/>
        <end position="234"/>
    </location>
</feature>
<dbReference type="PANTHER" id="PTHR43798:SF33">
    <property type="entry name" value="HYDROLASE, PUTATIVE (AFU_ORTHOLOGUE AFUA_2G14860)-RELATED"/>
    <property type="match status" value="1"/>
</dbReference>
<dbReference type="PRINTS" id="PR00111">
    <property type="entry name" value="ABHYDROLASE"/>
</dbReference>
<reference evidence="2" key="1">
    <citation type="journal article" date="2014" name="Int. J. Syst. Evol. Microbiol.">
        <title>Complete genome of a new Firmicutes species belonging to the dominant human colonic microbiota ('Ruminococcus bicirculans') reveals two chromosomes and a selective capacity to utilize plant glucans.</title>
        <authorList>
            <consortium name="NISC Comparative Sequencing Program"/>
            <person name="Wegmann U."/>
            <person name="Louis P."/>
            <person name="Goesmann A."/>
            <person name="Henrissat B."/>
            <person name="Duncan S.H."/>
            <person name="Flint H.J."/>
        </authorList>
    </citation>
    <scope>NUCLEOTIDE SEQUENCE</scope>
    <source>
        <strain evidence="2">VKM Ac-1246</strain>
    </source>
</reference>
<protein>
    <recommendedName>
        <fullName evidence="1">AB hydrolase-1 domain-containing protein</fullName>
    </recommendedName>
</protein>
<evidence type="ECO:0000313" key="3">
    <source>
        <dbReference type="Proteomes" id="UP001142292"/>
    </source>
</evidence>
<dbReference type="SUPFAM" id="SSF53474">
    <property type="entry name" value="alpha/beta-Hydrolases"/>
    <property type="match status" value="1"/>
</dbReference>
<dbReference type="PANTHER" id="PTHR43798">
    <property type="entry name" value="MONOACYLGLYCEROL LIPASE"/>
    <property type="match status" value="1"/>
</dbReference>
<dbReference type="Proteomes" id="UP001142292">
    <property type="component" value="Unassembled WGS sequence"/>
</dbReference>